<name>A0ABR0NNL8_GOSAR</name>
<evidence type="ECO:0000313" key="2">
    <source>
        <dbReference type="EMBL" id="KAK5802071.1"/>
    </source>
</evidence>
<gene>
    <name evidence="2" type="ORF">PVK06_029652</name>
</gene>
<reference evidence="2 3" key="1">
    <citation type="submission" date="2023-03" db="EMBL/GenBank/DDBJ databases">
        <title>WGS of Gossypium arboreum.</title>
        <authorList>
            <person name="Yu D."/>
        </authorList>
    </citation>
    <scope>NUCLEOTIDE SEQUENCE [LARGE SCALE GENOMIC DNA]</scope>
    <source>
        <tissue evidence="2">Leaf</tissue>
    </source>
</reference>
<feature type="region of interest" description="Disordered" evidence="1">
    <location>
        <begin position="135"/>
        <end position="154"/>
    </location>
</feature>
<organism evidence="2 3">
    <name type="scientific">Gossypium arboreum</name>
    <name type="common">Tree cotton</name>
    <name type="synonym">Gossypium nanking</name>
    <dbReference type="NCBI Taxonomy" id="29729"/>
    <lineage>
        <taxon>Eukaryota</taxon>
        <taxon>Viridiplantae</taxon>
        <taxon>Streptophyta</taxon>
        <taxon>Embryophyta</taxon>
        <taxon>Tracheophyta</taxon>
        <taxon>Spermatophyta</taxon>
        <taxon>Magnoliopsida</taxon>
        <taxon>eudicotyledons</taxon>
        <taxon>Gunneridae</taxon>
        <taxon>Pentapetalae</taxon>
        <taxon>rosids</taxon>
        <taxon>malvids</taxon>
        <taxon>Malvales</taxon>
        <taxon>Malvaceae</taxon>
        <taxon>Malvoideae</taxon>
        <taxon>Gossypium</taxon>
    </lineage>
</organism>
<feature type="region of interest" description="Disordered" evidence="1">
    <location>
        <begin position="48"/>
        <end position="91"/>
    </location>
</feature>
<keyword evidence="3" id="KW-1185">Reference proteome</keyword>
<comment type="caution">
    <text evidence="2">The sequence shown here is derived from an EMBL/GenBank/DDBJ whole genome shotgun (WGS) entry which is preliminary data.</text>
</comment>
<feature type="region of interest" description="Disordered" evidence="1">
    <location>
        <begin position="1"/>
        <end position="29"/>
    </location>
</feature>
<feature type="compositionally biased region" description="Polar residues" evidence="1">
    <location>
        <begin position="1"/>
        <end position="24"/>
    </location>
</feature>
<evidence type="ECO:0000256" key="1">
    <source>
        <dbReference type="SAM" id="MobiDB-lite"/>
    </source>
</evidence>
<dbReference type="Proteomes" id="UP001358586">
    <property type="component" value="Chromosome 9"/>
</dbReference>
<accession>A0ABR0NNL8</accession>
<sequence length="154" mass="17139">MREIKYSQSTTNPGSQPSLHSTAESAKEVAVTPTNGILYPTKHSIVVFKDPNNHQEKHEDRLISKNHMGRRKNSPIVSSSGGKTNGSTKGQKIKRIIQDKGSPFKVTSLKITLAESMANMVDLLHEQVKQSIFIKSNEEGDRNAESRNDTRLQN</sequence>
<feature type="compositionally biased region" description="Basic and acidic residues" evidence="1">
    <location>
        <begin position="136"/>
        <end position="154"/>
    </location>
</feature>
<protein>
    <submittedName>
        <fullName evidence="2">Uncharacterized protein</fullName>
    </submittedName>
</protein>
<proteinExistence type="predicted"/>
<feature type="compositionally biased region" description="Basic and acidic residues" evidence="1">
    <location>
        <begin position="51"/>
        <end position="63"/>
    </location>
</feature>
<dbReference type="EMBL" id="JARKNE010000009">
    <property type="protein sequence ID" value="KAK5802071.1"/>
    <property type="molecule type" value="Genomic_DNA"/>
</dbReference>
<feature type="compositionally biased region" description="Low complexity" evidence="1">
    <location>
        <begin position="78"/>
        <end position="90"/>
    </location>
</feature>
<evidence type="ECO:0000313" key="3">
    <source>
        <dbReference type="Proteomes" id="UP001358586"/>
    </source>
</evidence>